<dbReference type="InParanoid" id="A0A2V0P1F3"/>
<accession>A0A2V0P1F3</accession>
<dbReference type="Proteomes" id="UP000247498">
    <property type="component" value="Unassembled WGS sequence"/>
</dbReference>
<keyword evidence="2" id="KW-1185">Reference proteome</keyword>
<reference evidence="1 2" key="1">
    <citation type="journal article" date="2018" name="Sci. Rep.">
        <title>Raphidocelis subcapitata (=Pseudokirchneriella subcapitata) provides an insight into genome evolution and environmental adaptations in the Sphaeropleales.</title>
        <authorList>
            <person name="Suzuki S."/>
            <person name="Yamaguchi H."/>
            <person name="Nakajima N."/>
            <person name="Kawachi M."/>
        </authorList>
    </citation>
    <scope>NUCLEOTIDE SEQUENCE [LARGE SCALE GENOMIC DNA]</scope>
    <source>
        <strain evidence="1 2">NIES-35</strain>
    </source>
</reference>
<evidence type="ECO:0000313" key="2">
    <source>
        <dbReference type="Proteomes" id="UP000247498"/>
    </source>
</evidence>
<protein>
    <submittedName>
        <fullName evidence="1">Uncharacterized protein</fullName>
    </submittedName>
</protein>
<dbReference type="EMBL" id="BDRX01000043">
    <property type="protein sequence ID" value="GBF93694.1"/>
    <property type="molecule type" value="Genomic_DNA"/>
</dbReference>
<dbReference type="AlphaFoldDB" id="A0A2V0P1F3"/>
<comment type="caution">
    <text evidence="1">The sequence shown here is derived from an EMBL/GenBank/DDBJ whole genome shotgun (WGS) entry which is preliminary data.</text>
</comment>
<evidence type="ECO:0000313" key="1">
    <source>
        <dbReference type="EMBL" id="GBF93694.1"/>
    </source>
</evidence>
<name>A0A2V0P1F3_9CHLO</name>
<organism evidence="1 2">
    <name type="scientific">Raphidocelis subcapitata</name>
    <dbReference type="NCBI Taxonomy" id="307507"/>
    <lineage>
        <taxon>Eukaryota</taxon>
        <taxon>Viridiplantae</taxon>
        <taxon>Chlorophyta</taxon>
        <taxon>core chlorophytes</taxon>
        <taxon>Chlorophyceae</taxon>
        <taxon>CS clade</taxon>
        <taxon>Sphaeropleales</taxon>
        <taxon>Selenastraceae</taxon>
        <taxon>Raphidocelis</taxon>
    </lineage>
</organism>
<sequence>MDGRCVADDTACTIVTGCGRDWDCPDGQCCNKLTGLCSTAIVVGGKQVCDDCKSAIDRGMKCPNKQSVCCAAPEGSRACAATEADCAGQIGGKDVAKYQAFHLLFLQLYANGSMAMDDAIFRTGDYNRPDLSGFRDFRAYVEKPWTENECNNRGDPSIGAHGGAFIGLDFATAPKPLLTAFDAAAQFWWEECTMLKAWWILAYLQQAPGGRYLLCPPRHFWGFAYQMFHRNPDPNQPLFGLHNWPLLLNPVNIFLNGTDKPVNMLNLMTRAQQLKWYLPEPMLAMEGLIELLISHDHSLPLWTTTLTNATVTSARITAVSGPSPDGTGVDGGAWTATADRGREGWSAATMSALLQSMSEVGQMDEGPQPPDWYATYGHVVGLLNPEALKRHPHLPSLYGCESSDVQCAADSRRNAGSEGALDGRAASFSDMATVMSSDDDCLGRIRSAFETANKADTLCKVRLDAGKRNGCFVA</sequence>
<gene>
    <name evidence="1" type="ORF">Rsub_06797</name>
</gene>
<dbReference type="STRING" id="307507.A0A2V0P1F3"/>
<proteinExistence type="predicted"/>